<name>A0ABR3JDI0_9AGAR</name>
<organism evidence="4 5">
    <name type="scientific">Hohenbuehelia grisea</name>
    <dbReference type="NCBI Taxonomy" id="104357"/>
    <lineage>
        <taxon>Eukaryota</taxon>
        <taxon>Fungi</taxon>
        <taxon>Dikarya</taxon>
        <taxon>Basidiomycota</taxon>
        <taxon>Agaricomycotina</taxon>
        <taxon>Agaricomycetes</taxon>
        <taxon>Agaricomycetidae</taxon>
        <taxon>Agaricales</taxon>
        <taxon>Pleurotineae</taxon>
        <taxon>Pleurotaceae</taxon>
        <taxon>Hohenbuehelia</taxon>
    </lineage>
</organism>
<feature type="region of interest" description="Disordered" evidence="2">
    <location>
        <begin position="343"/>
        <end position="405"/>
    </location>
</feature>
<evidence type="ECO:0000256" key="2">
    <source>
        <dbReference type="SAM" id="MobiDB-lite"/>
    </source>
</evidence>
<gene>
    <name evidence="4" type="ORF">HGRIS_004879</name>
</gene>
<evidence type="ECO:0000313" key="5">
    <source>
        <dbReference type="Proteomes" id="UP001556367"/>
    </source>
</evidence>
<comment type="caution">
    <text evidence="4">The sequence shown here is derived from an EMBL/GenBank/DDBJ whole genome shotgun (WGS) entry which is preliminary data.</text>
</comment>
<proteinExistence type="predicted"/>
<dbReference type="PANTHER" id="PTHR10739:SF13">
    <property type="entry name" value="CHOLINE-PHOSPHATE CYTIDYLYLTRANSFERASE"/>
    <property type="match status" value="1"/>
</dbReference>
<dbReference type="EC" id="2.7.7.15" evidence="1"/>
<reference evidence="5" key="1">
    <citation type="submission" date="2024-06" db="EMBL/GenBank/DDBJ databases">
        <title>Multi-omics analyses provide insights into the biosynthesis of the anticancer antibiotic pleurotin in Hohenbuehelia grisea.</title>
        <authorList>
            <person name="Weaver J.A."/>
            <person name="Alberti F."/>
        </authorList>
    </citation>
    <scope>NUCLEOTIDE SEQUENCE [LARGE SCALE GENOMIC DNA]</scope>
    <source>
        <strain evidence="5">T-177</strain>
    </source>
</reference>
<sequence>MDASSALSDSDDYDVVSNPGQRSLDSSIADLADAAASAHLHEGSSGNQSRRSAADEEYTMNGAVVTEPPALPEARAAYDTADFSADEIQTYVRHALGKTTGDVVGAGKESGGTVRSRAGPAQFVRAVKVYVDGAFDGFDLRDALLLRQAKLAFPAVHLVVGVFPDASYIGSPSTQPFTRSHIERCELVRHCRWVDSVLPDAPIPLTPDYLRVHSIDYVALEEGASVDPTFVRERLRGMDELKRLSKVIPIRRTIGLPAAAPTPRQPSSLPAPPPFFDARPLVDDMDTPFSNPPDPTPRANSFLPAYTPERGYLPEELPRLPRNSHNPNYLDAPGLVGYATSEPVDEASEEQVPCPSSACQCKPCRRSRKGSGGTKKGKEKEKEKSAKRSSRVVAAEALFRENPVM</sequence>
<feature type="compositionally biased region" description="Low complexity" evidence="2">
    <location>
        <begin position="23"/>
        <end position="38"/>
    </location>
</feature>
<protein>
    <recommendedName>
        <fullName evidence="1">choline-phosphate cytidylyltransferase</fullName>
        <ecNumber evidence="1">2.7.7.15</ecNumber>
    </recommendedName>
</protein>
<feature type="compositionally biased region" description="Basic and acidic residues" evidence="2">
    <location>
        <begin position="376"/>
        <end position="386"/>
    </location>
</feature>
<dbReference type="SUPFAM" id="SSF52374">
    <property type="entry name" value="Nucleotidylyl transferase"/>
    <property type="match status" value="1"/>
</dbReference>
<evidence type="ECO:0000259" key="3">
    <source>
        <dbReference type="Pfam" id="PF01467"/>
    </source>
</evidence>
<dbReference type="InterPro" id="IPR014729">
    <property type="entry name" value="Rossmann-like_a/b/a_fold"/>
</dbReference>
<feature type="region of interest" description="Disordered" evidence="2">
    <location>
        <begin position="1"/>
        <end position="57"/>
    </location>
</feature>
<evidence type="ECO:0000313" key="4">
    <source>
        <dbReference type="EMBL" id="KAL0953682.1"/>
    </source>
</evidence>
<dbReference type="EMBL" id="JASNQZ010000008">
    <property type="protein sequence ID" value="KAL0953682.1"/>
    <property type="molecule type" value="Genomic_DNA"/>
</dbReference>
<feature type="domain" description="Cytidyltransferase-like" evidence="3">
    <location>
        <begin position="131"/>
        <end position="262"/>
    </location>
</feature>
<keyword evidence="5" id="KW-1185">Reference proteome</keyword>
<dbReference type="Pfam" id="PF01467">
    <property type="entry name" value="CTP_transf_like"/>
    <property type="match status" value="1"/>
</dbReference>
<dbReference type="InterPro" id="IPR004821">
    <property type="entry name" value="Cyt_trans-like"/>
</dbReference>
<accession>A0ABR3JDI0</accession>
<evidence type="ECO:0000256" key="1">
    <source>
        <dbReference type="ARBA" id="ARBA00026101"/>
    </source>
</evidence>
<dbReference type="Proteomes" id="UP001556367">
    <property type="component" value="Unassembled WGS sequence"/>
</dbReference>
<dbReference type="PANTHER" id="PTHR10739">
    <property type="entry name" value="CYTIDYLYLTRANSFERASE"/>
    <property type="match status" value="1"/>
</dbReference>
<feature type="region of interest" description="Disordered" evidence="2">
    <location>
        <begin position="257"/>
        <end position="302"/>
    </location>
</feature>
<dbReference type="Gene3D" id="3.40.50.620">
    <property type="entry name" value="HUPs"/>
    <property type="match status" value="1"/>
</dbReference>
<dbReference type="InterPro" id="IPR045049">
    <property type="entry name" value="Pcy1-like"/>
</dbReference>